<dbReference type="InterPro" id="IPR023058">
    <property type="entry name" value="PPIase_PpiC_CS"/>
</dbReference>
<dbReference type="SUPFAM" id="SSF54534">
    <property type="entry name" value="FKBP-like"/>
    <property type="match status" value="1"/>
</dbReference>
<dbReference type="Gene3D" id="3.10.50.40">
    <property type="match status" value="1"/>
</dbReference>
<dbReference type="AlphaFoldDB" id="A0A507D9L4"/>
<comment type="function">
    <text evidence="4">PPIases accelerate the folding of proteins. It prefers amino acid residues with hydrophobic side chains like leucine and phenylalanine in the P1 position of the peptides substrates.</text>
</comment>
<dbReference type="InterPro" id="IPR046357">
    <property type="entry name" value="PPIase_dom_sf"/>
</dbReference>
<dbReference type="GO" id="GO:0003755">
    <property type="term" value="F:peptidyl-prolyl cis-trans isomerase activity"/>
    <property type="evidence" value="ECO:0007669"/>
    <property type="project" value="UniProtKB-UniRule"/>
</dbReference>
<comment type="similarity">
    <text evidence="2">Belongs to the PpiC/parvulin rotamase family.</text>
</comment>
<dbReference type="PROSITE" id="PS01096">
    <property type="entry name" value="PPIC_PPIASE_1"/>
    <property type="match status" value="1"/>
</dbReference>
<sequence length="147" mass="16231">MAEIGAQLWELWAPYHEVLAQKIMGPVNGYMIIMISIQLLIRLWPTSSSGKVEASHILVKDESKAKELREELVKADGDPALFAKLAEKHSTCPSGKKGGSLGSFAKGSMVPEFDKYCFDPETKVNQVSQPIKTQFGSHLVMVTKKPE</sequence>
<dbReference type="Proteomes" id="UP000320333">
    <property type="component" value="Unassembled WGS sequence"/>
</dbReference>
<comment type="caution">
    <text evidence="8">The sequence shown here is derived from an EMBL/GenBank/DDBJ whole genome shotgun (WGS) entry which is preliminary data.</text>
</comment>
<reference evidence="8 10" key="1">
    <citation type="journal article" date="2019" name="Sci. Rep.">
        <title>Comparative genomics of chytrid fungi reveal insights into the obligate biotrophic and pathogenic lifestyle of Synchytrium endobioticum.</title>
        <authorList>
            <person name="van de Vossenberg B.T.L.H."/>
            <person name="Warris S."/>
            <person name="Nguyen H.D.T."/>
            <person name="van Gent-Pelzer M.P.E."/>
            <person name="Joly D.L."/>
            <person name="van de Geest H.C."/>
            <person name="Bonants P.J.M."/>
            <person name="Smith D.S."/>
            <person name="Levesque C.A."/>
            <person name="van der Lee T.A.J."/>
        </authorList>
    </citation>
    <scope>NUCLEOTIDE SEQUENCE [LARGE SCALE GENOMIC DNA]</scope>
    <source>
        <strain evidence="8 10">CBS 675.73</strain>
    </source>
</reference>
<evidence type="ECO:0000313" key="8">
    <source>
        <dbReference type="EMBL" id="TPX47590.1"/>
    </source>
</evidence>
<dbReference type="InterPro" id="IPR052204">
    <property type="entry name" value="PpiC/parvulin_rotamase"/>
</dbReference>
<keyword evidence="3" id="KW-0963">Cytoplasm</keyword>
<accession>A0A507D9L4</accession>
<comment type="subcellular location">
    <subcellularLocation>
        <location evidence="1">Cytoplasm</location>
    </subcellularLocation>
</comment>
<proteinExistence type="inferred from homology"/>
<dbReference type="EMBL" id="QEAP01001300">
    <property type="protein sequence ID" value="TPX47590.1"/>
    <property type="molecule type" value="Genomic_DNA"/>
</dbReference>
<dbReference type="PANTHER" id="PTHR43629">
    <property type="entry name" value="PEPTIDYL-PROLYL CIS-TRANS ISOMERASE"/>
    <property type="match status" value="1"/>
</dbReference>
<evidence type="ECO:0000256" key="5">
    <source>
        <dbReference type="PROSITE-ProRule" id="PRU00278"/>
    </source>
</evidence>
<evidence type="ECO:0000313" key="9">
    <source>
        <dbReference type="EMBL" id="TPX55331.1"/>
    </source>
</evidence>
<protein>
    <recommendedName>
        <fullName evidence="6">Peptidyl-prolyl cis-trans isomerase</fullName>
        <ecNumber evidence="6">5.2.1.8</ecNumber>
    </recommendedName>
</protein>
<comment type="catalytic activity">
    <reaction evidence="6">
        <text>[protein]-peptidylproline (omega=180) = [protein]-peptidylproline (omega=0)</text>
        <dbReference type="Rhea" id="RHEA:16237"/>
        <dbReference type="Rhea" id="RHEA-COMP:10747"/>
        <dbReference type="Rhea" id="RHEA-COMP:10748"/>
        <dbReference type="ChEBI" id="CHEBI:83833"/>
        <dbReference type="ChEBI" id="CHEBI:83834"/>
        <dbReference type="EC" id="5.2.1.8"/>
    </reaction>
</comment>
<evidence type="ECO:0000256" key="2">
    <source>
        <dbReference type="ARBA" id="ARBA00007656"/>
    </source>
</evidence>
<dbReference type="GO" id="GO:0005737">
    <property type="term" value="C:cytoplasm"/>
    <property type="evidence" value="ECO:0007669"/>
    <property type="project" value="UniProtKB-SubCell"/>
</dbReference>
<evidence type="ECO:0000259" key="7">
    <source>
        <dbReference type="PROSITE" id="PS50198"/>
    </source>
</evidence>
<name>A0A507D9L4_9FUNG</name>
<keyword evidence="10" id="KW-1185">Reference proteome</keyword>
<evidence type="ECO:0000256" key="6">
    <source>
        <dbReference type="RuleBase" id="RU363014"/>
    </source>
</evidence>
<feature type="domain" description="PpiC" evidence="7">
    <location>
        <begin position="49"/>
        <end position="144"/>
    </location>
</feature>
<evidence type="ECO:0000256" key="3">
    <source>
        <dbReference type="ARBA" id="ARBA00022490"/>
    </source>
</evidence>
<organism evidence="8 10">
    <name type="scientific">Chytriomyces confervae</name>
    <dbReference type="NCBI Taxonomy" id="246404"/>
    <lineage>
        <taxon>Eukaryota</taxon>
        <taxon>Fungi</taxon>
        <taxon>Fungi incertae sedis</taxon>
        <taxon>Chytridiomycota</taxon>
        <taxon>Chytridiomycota incertae sedis</taxon>
        <taxon>Chytridiomycetes</taxon>
        <taxon>Chytridiales</taxon>
        <taxon>Chytriomycetaceae</taxon>
        <taxon>Chytriomyces</taxon>
    </lineage>
</organism>
<dbReference type="STRING" id="246404.A0A507D9L4"/>
<evidence type="ECO:0000256" key="1">
    <source>
        <dbReference type="ARBA" id="ARBA00004496"/>
    </source>
</evidence>
<evidence type="ECO:0000256" key="4">
    <source>
        <dbReference type="ARBA" id="ARBA00046231"/>
    </source>
</evidence>
<keyword evidence="5 6" id="KW-0697">Rotamase</keyword>
<gene>
    <name evidence="9" type="ORF">CcCBS67573_g09486</name>
    <name evidence="8" type="ORF">CcCBS67573_g10240</name>
</gene>
<dbReference type="EMBL" id="QEAP01000855">
    <property type="protein sequence ID" value="TPX55331.1"/>
    <property type="molecule type" value="Genomic_DNA"/>
</dbReference>
<dbReference type="InterPro" id="IPR000297">
    <property type="entry name" value="PPIase_PpiC"/>
</dbReference>
<dbReference type="OrthoDB" id="1911748at2759"/>
<dbReference type="Pfam" id="PF13616">
    <property type="entry name" value="Rotamase_3"/>
    <property type="match status" value="1"/>
</dbReference>
<dbReference type="PROSITE" id="PS50198">
    <property type="entry name" value="PPIC_PPIASE_2"/>
    <property type="match status" value="1"/>
</dbReference>
<dbReference type="EC" id="5.2.1.8" evidence="6"/>
<dbReference type="PANTHER" id="PTHR43629:SF2">
    <property type="entry name" value="RHODANESE-LIKE_PPIC DOMAIN-CONTAINING PROTEIN 12, CHLOROPLASTIC"/>
    <property type="match status" value="1"/>
</dbReference>
<keyword evidence="5 6" id="KW-0413">Isomerase</keyword>
<evidence type="ECO:0000313" key="10">
    <source>
        <dbReference type="Proteomes" id="UP000320333"/>
    </source>
</evidence>